<gene>
    <name evidence="1" type="ORF">EK21DRAFT_117949</name>
</gene>
<dbReference type="Proteomes" id="UP000799777">
    <property type="component" value="Unassembled WGS sequence"/>
</dbReference>
<dbReference type="OrthoDB" id="3856336at2759"/>
<organism evidence="1 2">
    <name type="scientific">Setomelanomma holmii</name>
    <dbReference type="NCBI Taxonomy" id="210430"/>
    <lineage>
        <taxon>Eukaryota</taxon>
        <taxon>Fungi</taxon>
        <taxon>Dikarya</taxon>
        <taxon>Ascomycota</taxon>
        <taxon>Pezizomycotina</taxon>
        <taxon>Dothideomycetes</taxon>
        <taxon>Pleosporomycetidae</taxon>
        <taxon>Pleosporales</taxon>
        <taxon>Pleosporineae</taxon>
        <taxon>Phaeosphaeriaceae</taxon>
        <taxon>Setomelanomma</taxon>
    </lineage>
</organism>
<evidence type="ECO:0000313" key="1">
    <source>
        <dbReference type="EMBL" id="KAF2024264.1"/>
    </source>
</evidence>
<reference evidence="1" key="1">
    <citation type="journal article" date="2020" name="Stud. Mycol.">
        <title>101 Dothideomycetes genomes: a test case for predicting lifestyles and emergence of pathogens.</title>
        <authorList>
            <person name="Haridas S."/>
            <person name="Albert R."/>
            <person name="Binder M."/>
            <person name="Bloem J."/>
            <person name="Labutti K."/>
            <person name="Salamov A."/>
            <person name="Andreopoulos B."/>
            <person name="Baker S."/>
            <person name="Barry K."/>
            <person name="Bills G."/>
            <person name="Bluhm B."/>
            <person name="Cannon C."/>
            <person name="Castanera R."/>
            <person name="Culley D."/>
            <person name="Daum C."/>
            <person name="Ezra D."/>
            <person name="Gonzalez J."/>
            <person name="Henrissat B."/>
            <person name="Kuo A."/>
            <person name="Liang C."/>
            <person name="Lipzen A."/>
            <person name="Lutzoni F."/>
            <person name="Magnuson J."/>
            <person name="Mondo S."/>
            <person name="Nolan M."/>
            <person name="Ohm R."/>
            <person name="Pangilinan J."/>
            <person name="Park H.-J."/>
            <person name="Ramirez L."/>
            <person name="Alfaro M."/>
            <person name="Sun H."/>
            <person name="Tritt A."/>
            <person name="Yoshinaga Y."/>
            <person name="Zwiers L.-H."/>
            <person name="Turgeon B."/>
            <person name="Goodwin S."/>
            <person name="Spatafora J."/>
            <person name="Crous P."/>
            <person name="Grigoriev I."/>
        </authorList>
    </citation>
    <scope>NUCLEOTIDE SEQUENCE</scope>
    <source>
        <strain evidence="1">CBS 110217</strain>
    </source>
</reference>
<evidence type="ECO:0000313" key="2">
    <source>
        <dbReference type="Proteomes" id="UP000799777"/>
    </source>
</evidence>
<dbReference type="EMBL" id="ML978302">
    <property type="protein sequence ID" value="KAF2024264.1"/>
    <property type="molecule type" value="Genomic_DNA"/>
</dbReference>
<comment type="caution">
    <text evidence="1">The sequence shown here is derived from an EMBL/GenBank/DDBJ whole genome shotgun (WGS) entry which is preliminary data.</text>
</comment>
<protein>
    <submittedName>
        <fullName evidence="1">Uncharacterized protein</fullName>
    </submittedName>
</protein>
<accession>A0A9P4GYY2</accession>
<proteinExistence type="predicted"/>
<dbReference type="AlphaFoldDB" id="A0A9P4GYY2"/>
<sequence>MSPPSIVSAFISLKPLEPVLVFSSPEDAALFQSRCKQGRILPNARQSWVYLPMPEGLLRVRTARMGDVAFDFEHEKNARDFNGSIKSLGRIYASPKGDHGWEKVVYLGTEKL</sequence>
<keyword evidence="2" id="KW-1185">Reference proteome</keyword>
<name>A0A9P4GYY2_9PLEO</name>